<dbReference type="KEGG" id="naj:B1756_14050"/>
<gene>
    <name evidence="3" type="ORF">B1756_14050</name>
</gene>
<proteinExistence type="predicted"/>
<dbReference type="Proteomes" id="UP000250088">
    <property type="component" value="Chromosome"/>
</dbReference>
<feature type="compositionally biased region" description="Basic and acidic residues" evidence="1">
    <location>
        <begin position="297"/>
        <end position="315"/>
    </location>
</feature>
<dbReference type="InterPro" id="IPR037523">
    <property type="entry name" value="VOC_core"/>
</dbReference>
<dbReference type="EMBL" id="CP019893">
    <property type="protein sequence ID" value="ARS90736.1"/>
    <property type="molecule type" value="Genomic_DNA"/>
</dbReference>
<protein>
    <recommendedName>
        <fullName evidence="2">VOC domain-containing protein</fullName>
    </recommendedName>
</protein>
<dbReference type="InterPro" id="IPR004360">
    <property type="entry name" value="Glyas_Fos-R_dOase_dom"/>
</dbReference>
<evidence type="ECO:0000313" key="3">
    <source>
        <dbReference type="EMBL" id="ARS90736.1"/>
    </source>
</evidence>
<keyword evidence="4" id="KW-1185">Reference proteome</keyword>
<organism evidence="3 4">
    <name type="scientific">Natrarchaeobaculum aegyptiacum</name>
    <dbReference type="NCBI Taxonomy" id="745377"/>
    <lineage>
        <taxon>Archaea</taxon>
        <taxon>Methanobacteriati</taxon>
        <taxon>Methanobacteriota</taxon>
        <taxon>Stenosarchaea group</taxon>
        <taxon>Halobacteria</taxon>
        <taxon>Halobacteriales</taxon>
        <taxon>Natrialbaceae</taxon>
        <taxon>Natrarchaeobaculum</taxon>
    </lineage>
</organism>
<accession>A0A2Z2HU14</accession>
<feature type="region of interest" description="Disordered" evidence="1">
    <location>
        <begin position="293"/>
        <end position="315"/>
    </location>
</feature>
<sequence length="315" mass="35906">MYLRHEEGDSYYLAAYGDWQDFTLVLHEGDEWGCKNVAWKVSDEDDLESYQERIEESGYDAEFVDSEKPGIGNTLRFDYPGASPEYMELVYDVARAFDTVPEENRSRLKNQPTRKPEQGAGYRRIDHVNFNLSNASECAQWFQDVLDFNLREEGLGPDGEQLAAWLSVSPLVHEIAFVTPPEDGNALDKIDHVAYYMDGGQAGELERTADLLKERNIEIVGGPARHGISQAHFMYYVTPGGNKVEVFSGGYLIFDPEWEPITWTPEDGSDGFVWWGGKAGSHARRQYDFVPTDETDWSEHDAYPIRTRPEQEPPE</sequence>
<dbReference type="SUPFAM" id="SSF54593">
    <property type="entry name" value="Glyoxalase/Bleomycin resistance protein/Dihydroxybiphenyl dioxygenase"/>
    <property type="match status" value="2"/>
</dbReference>
<dbReference type="PROSITE" id="PS51819">
    <property type="entry name" value="VOC"/>
    <property type="match status" value="1"/>
</dbReference>
<dbReference type="Pfam" id="PF00903">
    <property type="entry name" value="Glyoxalase"/>
    <property type="match status" value="1"/>
</dbReference>
<dbReference type="InterPro" id="IPR029068">
    <property type="entry name" value="Glyas_Bleomycin-R_OHBP_Dase"/>
</dbReference>
<reference evidence="4" key="1">
    <citation type="submission" date="2017-02" db="EMBL/GenBank/DDBJ databases">
        <title>Natronthermophilus aegyptiacus gen. nov.,sp. nov., an aerobic, extremely halophilic alkalithermophilic archaeon isolated from the athalassohaline Wadi An Natrun, Egypt.</title>
        <authorList>
            <person name="Zhao B."/>
        </authorList>
    </citation>
    <scope>NUCLEOTIDE SEQUENCE [LARGE SCALE GENOMIC DNA]</scope>
    <source>
        <strain evidence="4">JW/NM-HA 15</strain>
    </source>
</reference>
<evidence type="ECO:0000256" key="1">
    <source>
        <dbReference type="SAM" id="MobiDB-lite"/>
    </source>
</evidence>
<dbReference type="AlphaFoldDB" id="A0A2Z2HU14"/>
<name>A0A2Z2HU14_9EURY</name>
<evidence type="ECO:0000259" key="2">
    <source>
        <dbReference type="PROSITE" id="PS51819"/>
    </source>
</evidence>
<evidence type="ECO:0000313" key="4">
    <source>
        <dbReference type="Proteomes" id="UP000250088"/>
    </source>
</evidence>
<feature type="domain" description="VOC" evidence="2">
    <location>
        <begin position="124"/>
        <end position="249"/>
    </location>
</feature>
<dbReference type="Gene3D" id="3.10.180.10">
    <property type="entry name" value="2,3-Dihydroxybiphenyl 1,2-Dioxygenase, domain 1"/>
    <property type="match status" value="2"/>
</dbReference>